<evidence type="ECO:0000259" key="9">
    <source>
        <dbReference type="PROSITE" id="PS50102"/>
    </source>
</evidence>
<dbReference type="InterPro" id="IPR045850">
    <property type="entry name" value="TRM2_met"/>
</dbReference>
<evidence type="ECO:0000256" key="4">
    <source>
        <dbReference type="ARBA" id="ARBA00033763"/>
    </source>
</evidence>
<dbReference type="CDD" id="cd02440">
    <property type="entry name" value="AdoMet_MTases"/>
    <property type="match status" value="1"/>
</dbReference>
<protein>
    <recommendedName>
        <fullName evidence="4">tRNA (uracil(54)-C(5))-methyltransferase</fullName>
        <ecNumber evidence="4">2.1.1.35</ecNumber>
    </recommendedName>
</protein>
<dbReference type="InterPro" id="IPR010280">
    <property type="entry name" value="U5_MeTrfase_fam"/>
</dbReference>
<feature type="non-terminal residue" evidence="10">
    <location>
        <position position="736"/>
    </location>
</feature>
<evidence type="ECO:0000256" key="8">
    <source>
        <dbReference type="SAM" id="MobiDB-lite"/>
    </source>
</evidence>
<dbReference type="GO" id="GO:0006396">
    <property type="term" value="P:RNA processing"/>
    <property type="evidence" value="ECO:0007669"/>
    <property type="project" value="InterPro"/>
</dbReference>
<comment type="caution">
    <text evidence="7">Lacks conserved residue(s) required for the propagation of feature annotation.</text>
</comment>
<keyword evidence="12" id="KW-1185">Reference proteome</keyword>
<feature type="binding site" evidence="7">
    <location>
        <position position="545"/>
    </location>
    <ligand>
        <name>S-adenosyl-L-methionine</name>
        <dbReference type="ChEBI" id="CHEBI:59789"/>
    </ligand>
</feature>
<feature type="binding site" evidence="7">
    <location>
        <position position="446"/>
    </location>
    <ligand>
        <name>S-adenosyl-L-methionine</name>
        <dbReference type="ChEBI" id="CHEBI:59789"/>
    </ligand>
</feature>
<feature type="binding site" evidence="7">
    <location>
        <position position="496"/>
    </location>
    <ligand>
        <name>S-adenosyl-L-methionine</name>
        <dbReference type="ChEBI" id="CHEBI:59789"/>
    </ligand>
</feature>
<reference evidence="11" key="3">
    <citation type="submission" date="2022-01" db="EMBL/GenBank/DDBJ databases">
        <authorList>
            <person name="Rubenstein D.R."/>
        </authorList>
    </citation>
    <scope>NUCLEOTIDE SEQUENCE</scope>
    <source>
        <strain evidence="11">SS15</strain>
        <tissue evidence="11">Liver</tissue>
    </source>
</reference>
<feature type="compositionally biased region" description="Basic and acidic residues" evidence="8">
    <location>
        <begin position="40"/>
        <end position="55"/>
    </location>
</feature>
<dbReference type="SUPFAM" id="SSF54928">
    <property type="entry name" value="RNA-binding domain, RBD"/>
    <property type="match status" value="1"/>
</dbReference>
<dbReference type="EMBL" id="JADDUC020000020">
    <property type="protein sequence ID" value="KAI1233018.1"/>
    <property type="molecule type" value="Genomic_DNA"/>
</dbReference>
<dbReference type="SUPFAM" id="SSF53335">
    <property type="entry name" value="S-adenosyl-L-methionine-dependent methyltransferases"/>
    <property type="match status" value="1"/>
</dbReference>
<evidence type="ECO:0000256" key="3">
    <source>
        <dbReference type="ARBA" id="ARBA00022691"/>
    </source>
</evidence>
<comment type="catalytic activity">
    <reaction evidence="5">
        <text>uridine(54) in tRNA + S-adenosyl-L-methionine = 5-methyluridine(54) in tRNA + S-adenosyl-L-homocysteine + H(+)</text>
        <dbReference type="Rhea" id="RHEA:42712"/>
        <dbReference type="Rhea" id="RHEA-COMP:10167"/>
        <dbReference type="Rhea" id="RHEA-COMP:10193"/>
        <dbReference type="ChEBI" id="CHEBI:15378"/>
        <dbReference type="ChEBI" id="CHEBI:57856"/>
        <dbReference type="ChEBI" id="CHEBI:59789"/>
        <dbReference type="ChEBI" id="CHEBI:65315"/>
        <dbReference type="ChEBI" id="CHEBI:74447"/>
        <dbReference type="EC" id="2.1.1.35"/>
    </reaction>
    <physiologicalReaction direction="left-to-right" evidence="5">
        <dbReference type="Rhea" id="RHEA:42713"/>
    </physiologicalReaction>
</comment>
<keyword evidence="6" id="KW-0694">RNA-binding</keyword>
<dbReference type="Pfam" id="PF00076">
    <property type="entry name" value="RRM_1"/>
    <property type="match status" value="1"/>
</dbReference>
<comment type="caution">
    <text evidence="10">The sequence shown here is derived from an EMBL/GenBank/DDBJ whole genome shotgun (WGS) entry which is preliminary data.</text>
</comment>
<dbReference type="PANTHER" id="PTHR45904">
    <property type="entry name" value="TRNA (URACIL-5-)-METHYLTRANSFERASE"/>
    <property type="match status" value="1"/>
</dbReference>
<dbReference type="Gene3D" id="3.40.50.150">
    <property type="entry name" value="Vaccinia Virus protein VP39"/>
    <property type="match status" value="1"/>
</dbReference>
<sequence length="736" mass="82264">VLSGTRSGSAEGQRLKNNQIVPLPSFSSQRPVREATAPFREVRREGERCHPDRDTAPAAEAGDGAEPDSQAGEDPAESPDVYRYIKGDLFTSEIYKVEIQNLPKYIGFNDVKKFLAKYGLSPHKIKLFGKQTFAFVTFKSEEERDKAMRVLHGALWKSRHLSVRLAKPKADPIAKKRKQEEDSEQGEAKRSAPCEEEPLSKRIADVVTPLWNVPYEEQLAQKQQECEQVLQRLTKEIGNNNRALLPWLFLQKQKFNKLCCPLEGVKASPLQTGYRNKCEFLIGIGVNQEDKTVGCRLGKYKGGTCAVVEPFDTIHIPAIAKKVVKAFQDYIRSTPYSVYSPETYEGHWKQLTVRTSRSGHVMAIAYFNPQKLSKEELADLKISLAKYFTEGMGKSSGVTSLYFVEEGQRKSPNIEDLPLEHVAGDKYIYEELLGLKFRISPHAFFQVNTQAAEVLYTAIGEWAQLSQESTVLDICCGTGTIGISLAKRVKKVIGIELCQEAVQDAKANAQINELSNIEFYCGKAEDIVPSLMNVLAPQNLITIVDPPRAGLRKFTNSKVILALRRAEYLKKLIYVSCNPRAAMNNFVDLCRAPSNRVKGASFRPVRAMAVDLFPQTRHCELLIFFERVEYANGSSAAAAPAASEITAAACGAEGASCTDRVMSFWLAGRMGRSDSACLRFISRLNWRRSAQLSVKLTLIFTSFSNLRSGVNFRTDEHMKKSPESYTDITLPSTYEN</sequence>
<evidence type="ECO:0000313" key="11">
    <source>
        <dbReference type="EMBL" id="KAI1233018.1"/>
    </source>
</evidence>
<comment type="similarity">
    <text evidence="7">Belongs to the class I-like SAM-binding methyltransferase superfamily. RNA M5U methyltransferase family.</text>
</comment>
<dbReference type="PROSITE" id="PS51687">
    <property type="entry name" value="SAM_MT_RNA_M5U"/>
    <property type="match status" value="1"/>
</dbReference>
<evidence type="ECO:0000256" key="2">
    <source>
        <dbReference type="ARBA" id="ARBA00022679"/>
    </source>
</evidence>
<keyword evidence="3 7" id="KW-0949">S-adenosyl-L-methionine</keyword>
<feature type="region of interest" description="Disordered" evidence="8">
    <location>
        <begin position="1"/>
        <end position="79"/>
    </location>
</feature>
<feature type="active site" description="Nucleophile" evidence="7">
    <location>
        <position position="577"/>
    </location>
</feature>
<gene>
    <name evidence="11" type="ORF">IHE44_0006208</name>
    <name evidence="10" type="ORF">IHE44_013252</name>
</gene>
<dbReference type="InterPro" id="IPR035979">
    <property type="entry name" value="RBD_domain_sf"/>
</dbReference>
<proteinExistence type="inferred from homology"/>
<dbReference type="OrthoDB" id="10250660at2759"/>
<feature type="domain" description="RRM" evidence="9">
    <location>
        <begin position="95"/>
        <end position="168"/>
    </location>
</feature>
<dbReference type="GO" id="GO:0030697">
    <property type="term" value="F:tRNA (uracil(54)-C5)-methyltransferase activity, S-adenosyl methionine-dependent"/>
    <property type="evidence" value="ECO:0007669"/>
    <property type="project" value="UniProtKB-EC"/>
</dbReference>
<dbReference type="Proteomes" id="UP000618051">
    <property type="component" value="Unassembled WGS sequence"/>
</dbReference>
<reference evidence="10" key="1">
    <citation type="submission" date="2020-10" db="EMBL/GenBank/DDBJ databases">
        <title>Feather gene expression reveals the developmental basis of iridescence in African starlings.</title>
        <authorList>
            <person name="Rubenstein D.R."/>
        </authorList>
    </citation>
    <scope>NUCLEOTIDE SEQUENCE</scope>
    <source>
        <strain evidence="10">SS15</strain>
        <tissue evidence="10">Liver</tissue>
    </source>
</reference>
<feature type="compositionally biased region" description="Low complexity" evidence="8">
    <location>
        <begin position="56"/>
        <end position="68"/>
    </location>
</feature>
<dbReference type="InterPro" id="IPR000504">
    <property type="entry name" value="RRM_dom"/>
</dbReference>
<accession>A0A835P290</accession>
<evidence type="ECO:0000313" key="10">
    <source>
        <dbReference type="EMBL" id="KAG0132373.1"/>
    </source>
</evidence>
<dbReference type="EC" id="2.1.1.35" evidence="4"/>
<feature type="region of interest" description="Disordered" evidence="8">
    <location>
        <begin position="167"/>
        <end position="197"/>
    </location>
</feature>
<dbReference type="EMBL" id="JADDUC010000008">
    <property type="protein sequence ID" value="KAG0132373.1"/>
    <property type="molecule type" value="Genomic_DNA"/>
</dbReference>
<evidence type="ECO:0000256" key="6">
    <source>
        <dbReference type="PROSITE-ProRule" id="PRU00176"/>
    </source>
</evidence>
<dbReference type="AlphaFoldDB" id="A0A835P290"/>
<dbReference type="Gene3D" id="2.40.50.1070">
    <property type="match status" value="1"/>
</dbReference>
<feature type="compositionally biased region" description="Basic and acidic residues" evidence="8">
    <location>
        <begin position="168"/>
        <end position="197"/>
    </location>
</feature>
<feature type="compositionally biased region" description="Polar residues" evidence="8">
    <location>
        <begin position="1"/>
        <end position="30"/>
    </location>
</feature>
<evidence type="ECO:0000256" key="7">
    <source>
        <dbReference type="PROSITE-ProRule" id="PRU01024"/>
    </source>
</evidence>
<dbReference type="PANTHER" id="PTHR45904:SF2">
    <property type="entry name" value="TRNA (URACIL-5-)-METHYLTRANSFERASE HOMOLOG A"/>
    <property type="match status" value="1"/>
</dbReference>
<reference evidence="11 12" key="2">
    <citation type="journal article" date="2021" name="J. Hered.">
        <title>Feather Gene Expression Elucidates the Developmental Basis of Plumage Iridescence in African Starlings.</title>
        <authorList>
            <person name="Rubenstein D.R."/>
            <person name="Corvelo A."/>
            <person name="MacManes M.D."/>
            <person name="Maia R."/>
            <person name="Narzisi G."/>
            <person name="Rousaki A."/>
            <person name="Vandenabeele P."/>
            <person name="Shawkey M.D."/>
            <person name="Solomon J."/>
        </authorList>
    </citation>
    <scope>NUCLEOTIDE SEQUENCE [LARGE SCALE GENOMIC DNA]</scope>
    <source>
        <strain evidence="11">SS15</strain>
    </source>
</reference>
<evidence type="ECO:0000256" key="1">
    <source>
        <dbReference type="ARBA" id="ARBA00022603"/>
    </source>
</evidence>
<evidence type="ECO:0000256" key="5">
    <source>
        <dbReference type="ARBA" id="ARBA00047278"/>
    </source>
</evidence>
<dbReference type="Pfam" id="PF05958">
    <property type="entry name" value="tRNA_U5-meth_tr"/>
    <property type="match status" value="1"/>
</dbReference>
<dbReference type="GO" id="GO:0032259">
    <property type="term" value="P:methylation"/>
    <property type="evidence" value="ECO:0007669"/>
    <property type="project" value="UniProtKB-KW"/>
</dbReference>
<keyword evidence="2 7" id="KW-0808">Transferase</keyword>
<keyword evidence="1 7" id="KW-0489">Methyltransferase</keyword>
<dbReference type="PROSITE" id="PS50102">
    <property type="entry name" value="RRM"/>
    <property type="match status" value="1"/>
</dbReference>
<dbReference type="InterPro" id="IPR012677">
    <property type="entry name" value="Nucleotide-bd_a/b_plait_sf"/>
</dbReference>
<dbReference type="GO" id="GO:0003723">
    <property type="term" value="F:RNA binding"/>
    <property type="evidence" value="ECO:0007669"/>
    <property type="project" value="UniProtKB-UniRule"/>
</dbReference>
<dbReference type="CDD" id="cd12439">
    <property type="entry name" value="RRM_TRMT2A"/>
    <property type="match status" value="1"/>
</dbReference>
<evidence type="ECO:0000313" key="12">
    <source>
        <dbReference type="Proteomes" id="UP000618051"/>
    </source>
</evidence>
<dbReference type="InterPro" id="IPR029063">
    <property type="entry name" value="SAM-dependent_MTases_sf"/>
</dbReference>
<dbReference type="Gene3D" id="3.30.70.330">
    <property type="match status" value="1"/>
</dbReference>
<organism evidence="10">
    <name type="scientific">Lamprotornis superbus</name>
    <dbReference type="NCBI Taxonomy" id="245042"/>
    <lineage>
        <taxon>Eukaryota</taxon>
        <taxon>Metazoa</taxon>
        <taxon>Chordata</taxon>
        <taxon>Craniata</taxon>
        <taxon>Vertebrata</taxon>
        <taxon>Euteleostomi</taxon>
        <taxon>Archelosauria</taxon>
        <taxon>Archosauria</taxon>
        <taxon>Dinosauria</taxon>
        <taxon>Saurischia</taxon>
        <taxon>Theropoda</taxon>
        <taxon>Coelurosauria</taxon>
        <taxon>Aves</taxon>
        <taxon>Neognathae</taxon>
        <taxon>Neoaves</taxon>
        <taxon>Telluraves</taxon>
        <taxon>Australaves</taxon>
        <taxon>Passeriformes</taxon>
        <taxon>Sturnidae</taxon>
        <taxon>Lamprotornis</taxon>
    </lineage>
</organism>
<dbReference type="InterPro" id="IPR034262">
    <property type="entry name" value="TRMT2A_RRM"/>
</dbReference>
<name>A0A835P290_9PASS</name>